<dbReference type="GO" id="GO:0005886">
    <property type="term" value="C:plasma membrane"/>
    <property type="evidence" value="ECO:0007669"/>
    <property type="project" value="UniProtKB-SubCell"/>
</dbReference>
<evidence type="ECO:0000256" key="3">
    <source>
        <dbReference type="ARBA" id="ARBA00022519"/>
    </source>
</evidence>
<keyword evidence="5" id="KW-0472">Membrane</keyword>
<dbReference type="PANTHER" id="PTHR30606:SF10">
    <property type="entry name" value="PHOSPHATIDYLINOSITOL MANNOSIDE ACYLTRANSFERASE"/>
    <property type="match status" value="1"/>
</dbReference>
<evidence type="ECO:0000313" key="8">
    <source>
        <dbReference type="Proteomes" id="UP000011910"/>
    </source>
</evidence>
<dbReference type="eggNOG" id="COG1560">
    <property type="taxonomic scope" value="Bacteria"/>
</dbReference>
<dbReference type="RefSeq" id="WP_009194236.1">
    <property type="nucleotide sequence ID" value="NZ_AODQ01000012.1"/>
</dbReference>
<accession>M7NQU7</accession>
<evidence type="ECO:0000256" key="5">
    <source>
        <dbReference type="ARBA" id="ARBA00023136"/>
    </source>
</evidence>
<evidence type="ECO:0000256" key="6">
    <source>
        <dbReference type="ARBA" id="ARBA00023315"/>
    </source>
</evidence>
<dbReference type="InterPro" id="IPR004960">
    <property type="entry name" value="LipA_acyltrans"/>
</dbReference>
<dbReference type="Pfam" id="PF03279">
    <property type="entry name" value="Lip_A_acyltrans"/>
    <property type="match status" value="1"/>
</dbReference>
<dbReference type="STRING" id="1279009.ADICEAN_00834"/>
<dbReference type="PANTHER" id="PTHR30606">
    <property type="entry name" value="LIPID A BIOSYNTHESIS LAUROYL ACYLTRANSFERASE"/>
    <property type="match status" value="1"/>
</dbReference>
<sequence>MWLLTLFSRLPFWFFYGLSDGLAWLLHRVVRYRRQVVLDNLRHAFPDKSDAWYRHTLWAFYRSFTDTWLEALKALTLSPEQMRQRVAFRDVEQLQHWEAQGVSTLMLAGHMANWEWLFLRGSLDVKNVLAVYLKVESPFFDRLMLQIRSRYGARLIEKAGLLREVLRSRQQYRNIAMVPIRPRRRDRSTSGLPS</sequence>
<evidence type="ECO:0000256" key="4">
    <source>
        <dbReference type="ARBA" id="ARBA00022679"/>
    </source>
</evidence>
<dbReference type="Proteomes" id="UP000011910">
    <property type="component" value="Unassembled WGS sequence"/>
</dbReference>
<keyword evidence="8" id="KW-1185">Reference proteome</keyword>
<keyword evidence="4 7" id="KW-0808">Transferase</keyword>
<dbReference type="AlphaFoldDB" id="M7NQU7"/>
<organism evidence="7 8">
    <name type="scientific">Cesiribacter andamanensis AMV16</name>
    <dbReference type="NCBI Taxonomy" id="1279009"/>
    <lineage>
        <taxon>Bacteria</taxon>
        <taxon>Pseudomonadati</taxon>
        <taxon>Bacteroidota</taxon>
        <taxon>Cytophagia</taxon>
        <taxon>Cytophagales</taxon>
        <taxon>Cesiribacteraceae</taxon>
        <taxon>Cesiribacter</taxon>
    </lineage>
</organism>
<evidence type="ECO:0000313" key="7">
    <source>
        <dbReference type="EMBL" id="EMR04090.1"/>
    </source>
</evidence>
<dbReference type="EMBL" id="AODQ01000012">
    <property type="protein sequence ID" value="EMR04090.1"/>
    <property type="molecule type" value="Genomic_DNA"/>
</dbReference>
<comment type="caution">
    <text evidence="7">The sequence shown here is derived from an EMBL/GenBank/DDBJ whole genome shotgun (WGS) entry which is preliminary data.</text>
</comment>
<reference evidence="7 8" key="1">
    <citation type="journal article" date="2013" name="Genome Announc.">
        <title>Draft Genome Sequence of Cesiribacter andamanensis Strain AMV16T, Isolated from a Soil Sample from a Mud Volcano in the Andaman Islands, India.</title>
        <authorList>
            <person name="Shivaji S."/>
            <person name="Ara S."/>
            <person name="Begum Z."/>
            <person name="Srinivas T.N."/>
            <person name="Singh A."/>
            <person name="Kumar Pinnaka A."/>
        </authorList>
    </citation>
    <scope>NUCLEOTIDE SEQUENCE [LARGE SCALE GENOMIC DNA]</scope>
    <source>
        <strain evidence="7 8">AMV16</strain>
    </source>
</reference>
<keyword evidence="2" id="KW-1003">Cell membrane</keyword>
<keyword evidence="6 7" id="KW-0012">Acyltransferase</keyword>
<dbReference type="GO" id="GO:0016746">
    <property type="term" value="F:acyltransferase activity"/>
    <property type="evidence" value="ECO:0007669"/>
    <property type="project" value="UniProtKB-KW"/>
</dbReference>
<dbReference type="GO" id="GO:0009247">
    <property type="term" value="P:glycolipid biosynthetic process"/>
    <property type="evidence" value="ECO:0007669"/>
    <property type="project" value="UniProtKB-ARBA"/>
</dbReference>
<protein>
    <submittedName>
        <fullName evidence="7">Lipid A biosynthesis lauroyl acyltransferase</fullName>
    </submittedName>
</protein>
<name>M7NQU7_9BACT</name>
<gene>
    <name evidence="7" type="ORF">ADICEAN_00834</name>
</gene>
<keyword evidence="3" id="KW-0997">Cell inner membrane</keyword>
<evidence type="ECO:0000256" key="1">
    <source>
        <dbReference type="ARBA" id="ARBA00004533"/>
    </source>
</evidence>
<proteinExistence type="predicted"/>
<evidence type="ECO:0000256" key="2">
    <source>
        <dbReference type="ARBA" id="ARBA00022475"/>
    </source>
</evidence>
<comment type="subcellular location">
    <subcellularLocation>
        <location evidence="1">Cell inner membrane</location>
    </subcellularLocation>
</comment>